<reference evidence="2" key="1">
    <citation type="submission" date="2015-03" db="EMBL/GenBank/DDBJ databases">
        <authorList>
            <person name="Nijsse Bart"/>
        </authorList>
    </citation>
    <scope>NUCLEOTIDE SEQUENCE [LARGE SCALE GENOMIC DNA]</scope>
</reference>
<dbReference type="Gene3D" id="6.20.120.50">
    <property type="match status" value="1"/>
</dbReference>
<dbReference type="Proteomes" id="UP000049855">
    <property type="component" value="Unassembled WGS sequence"/>
</dbReference>
<name>A0A0U1KXK2_9FIRM</name>
<dbReference type="InterPro" id="IPR021377">
    <property type="entry name" value="DUF3006"/>
</dbReference>
<dbReference type="Pfam" id="PF11213">
    <property type="entry name" value="DUF3006"/>
    <property type="match status" value="1"/>
</dbReference>
<proteinExistence type="predicted"/>
<organism evidence="1 2">
    <name type="scientific">Sporomusa ovata</name>
    <dbReference type="NCBI Taxonomy" id="2378"/>
    <lineage>
        <taxon>Bacteria</taxon>
        <taxon>Bacillati</taxon>
        <taxon>Bacillota</taxon>
        <taxon>Negativicutes</taxon>
        <taxon>Selenomonadales</taxon>
        <taxon>Sporomusaceae</taxon>
        <taxon>Sporomusa</taxon>
    </lineage>
</organism>
<evidence type="ECO:0000313" key="1">
    <source>
        <dbReference type="EMBL" id="CQR72157.1"/>
    </source>
</evidence>
<accession>A0A0U1KXK2</accession>
<protein>
    <recommendedName>
        <fullName evidence="3">DUF3006 domain-containing protein</fullName>
    </recommendedName>
</protein>
<evidence type="ECO:0008006" key="3">
    <source>
        <dbReference type="Google" id="ProtNLM"/>
    </source>
</evidence>
<dbReference type="AlphaFoldDB" id="A0A0U1KXK2"/>
<evidence type="ECO:0000313" key="2">
    <source>
        <dbReference type="Proteomes" id="UP000049855"/>
    </source>
</evidence>
<sequence length="77" mass="8557">MKLRAVIDRFEGSKTVLLAGEQEISVNWPSQLLPAAKEGDVLAIEITVDVEATKQAQAEVDELFEQITRQNQEDSSK</sequence>
<keyword evidence="2" id="KW-1185">Reference proteome</keyword>
<dbReference type="EMBL" id="CTRP01000009">
    <property type="protein sequence ID" value="CQR72157.1"/>
    <property type="molecule type" value="Genomic_DNA"/>
</dbReference>
<dbReference type="RefSeq" id="WP_021166796.1">
    <property type="nucleotide sequence ID" value="NZ_CTRP01000009.1"/>
</dbReference>
<gene>
    <name evidence="1" type="ORF">SpAn4DRAFT_5046</name>
</gene>